<evidence type="ECO:0000313" key="3">
    <source>
        <dbReference type="Proteomes" id="UP001196870"/>
    </source>
</evidence>
<feature type="region of interest" description="Disordered" evidence="1">
    <location>
        <begin position="1"/>
        <end position="60"/>
    </location>
</feature>
<gene>
    <name evidence="2" type="ORF">GXW71_13300</name>
</gene>
<reference evidence="3" key="1">
    <citation type="journal article" date="2021" name="Syst. Appl. Microbiol.">
        <title>Roseomonas hellenica sp. nov., isolated from roots of wild-growing Alkanna tinctoria.</title>
        <authorList>
            <person name="Rat A."/>
            <person name="Naranjo H.D."/>
            <person name="Lebbe L."/>
            <person name="Cnockaert M."/>
            <person name="Krigas N."/>
            <person name="Grigoriadou K."/>
            <person name="Maloupa E."/>
            <person name="Willems A."/>
        </authorList>
    </citation>
    <scope>NUCLEOTIDE SEQUENCE [LARGE SCALE GENOMIC DNA]</scope>
    <source>
        <strain evidence="3">LMG 31523</strain>
    </source>
</reference>
<name>A0ABS5EYH0_9PROT</name>
<evidence type="ECO:0000313" key="2">
    <source>
        <dbReference type="EMBL" id="MBR0665334.1"/>
    </source>
</evidence>
<evidence type="ECO:0000256" key="1">
    <source>
        <dbReference type="SAM" id="MobiDB-lite"/>
    </source>
</evidence>
<comment type="caution">
    <text evidence="2">The sequence shown here is derived from an EMBL/GenBank/DDBJ whole genome shotgun (WGS) entry which is preliminary data.</text>
</comment>
<organism evidence="2 3">
    <name type="scientific">Plastoroseomonas hellenica</name>
    <dbReference type="NCBI Taxonomy" id="2687306"/>
    <lineage>
        <taxon>Bacteria</taxon>
        <taxon>Pseudomonadati</taxon>
        <taxon>Pseudomonadota</taxon>
        <taxon>Alphaproteobacteria</taxon>
        <taxon>Acetobacterales</taxon>
        <taxon>Acetobacteraceae</taxon>
        <taxon>Plastoroseomonas</taxon>
    </lineage>
</organism>
<dbReference type="EMBL" id="JAAGBB010000014">
    <property type="protein sequence ID" value="MBR0665334.1"/>
    <property type="molecule type" value="Genomic_DNA"/>
</dbReference>
<proteinExistence type="predicted"/>
<protein>
    <submittedName>
        <fullName evidence="2">Uncharacterized protein</fullName>
    </submittedName>
</protein>
<feature type="compositionally biased region" description="Basic and acidic residues" evidence="1">
    <location>
        <begin position="41"/>
        <end position="60"/>
    </location>
</feature>
<sequence length="60" mass="6903">MSIPRNDDHDDGLVHSHNWASSERNRPALVNRPPEPDFDDGLVHEHRWASAERGREAHRG</sequence>
<accession>A0ABS5EYH0</accession>
<dbReference type="Proteomes" id="UP001196870">
    <property type="component" value="Unassembled WGS sequence"/>
</dbReference>
<keyword evidence="3" id="KW-1185">Reference proteome</keyword>
<feature type="compositionally biased region" description="Basic and acidic residues" evidence="1">
    <location>
        <begin position="1"/>
        <end position="14"/>
    </location>
</feature>
<dbReference type="RefSeq" id="WP_211853002.1">
    <property type="nucleotide sequence ID" value="NZ_JAAGBB010000014.1"/>
</dbReference>